<name>A0AAD9ILD4_PROWI</name>
<evidence type="ECO:0000256" key="2">
    <source>
        <dbReference type="ARBA" id="ARBA00004430"/>
    </source>
</evidence>
<dbReference type="PANTHER" id="PTHR10552:SF6">
    <property type="entry name" value="U2 SMALL NUCLEAR RIBONUCLEOPROTEIN A"/>
    <property type="match status" value="1"/>
</dbReference>
<dbReference type="SUPFAM" id="SSF52058">
    <property type="entry name" value="L domain-like"/>
    <property type="match status" value="1"/>
</dbReference>
<comment type="subcellular location">
    <subcellularLocation>
        <location evidence="2">Cytoplasm</location>
        <location evidence="2">Cytoskeleton</location>
        <location evidence="2">Cilium axoneme</location>
    </subcellularLocation>
    <subcellularLocation>
        <location evidence="1">Nucleus</location>
    </subcellularLocation>
</comment>
<dbReference type="PANTHER" id="PTHR10552">
    <property type="entry name" value="U2 SMALL NUCLEAR RIBONUCLEOPROTEIN A"/>
    <property type="match status" value="1"/>
</dbReference>
<dbReference type="EMBL" id="JASFZW010000001">
    <property type="protein sequence ID" value="KAK2080483.1"/>
    <property type="molecule type" value="Genomic_DNA"/>
</dbReference>
<dbReference type="GO" id="GO:0005634">
    <property type="term" value="C:nucleus"/>
    <property type="evidence" value="ECO:0007669"/>
    <property type="project" value="UniProtKB-SubCell"/>
</dbReference>
<dbReference type="Proteomes" id="UP001255856">
    <property type="component" value="Unassembled WGS sequence"/>
</dbReference>
<gene>
    <name evidence="8" type="ORF">QBZ16_000336</name>
</gene>
<feature type="region of interest" description="Disordered" evidence="7">
    <location>
        <begin position="202"/>
        <end position="221"/>
    </location>
</feature>
<dbReference type="InterPro" id="IPR044640">
    <property type="entry name" value="RU2A"/>
</dbReference>
<evidence type="ECO:0000256" key="1">
    <source>
        <dbReference type="ARBA" id="ARBA00004123"/>
    </source>
</evidence>
<reference evidence="8" key="1">
    <citation type="submission" date="2021-01" db="EMBL/GenBank/DDBJ databases">
        <authorList>
            <person name="Eckstrom K.M.E."/>
        </authorList>
    </citation>
    <scope>NUCLEOTIDE SEQUENCE</scope>
    <source>
        <strain evidence="8">UVCC 0001</strain>
    </source>
</reference>
<proteinExistence type="inferred from homology"/>
<dbReference type="GO" id="GO:0030620">
    <property type="term" value="F:U2 snRNA binding"/>
    <property type="evidence" value="ECO:0007669"/>
    <property type="project" value="InterPro"/>
</dbReference>
<organism evidence="8 9">
    <name type="scientific">Prototheca wickerhamii</name>
    <dbReference type="NCBI Taxonomy" id="3111"/>
    <lineage>
        <taxon>Eukaryota</taxon>
        <taxon>Viridiplantae</taxon>
        <taxon>Chlorophyta</taxon>
        <taxon>core chlorophytes</taxon>
        <taxon>Trebouxiophyceae</taxon>
        <taxon>Chlorellales</taxon>
        <taxon>Chlorellaceae</taxon>
        <taxon>Prototheca</taxon>
    </lineage>
</organism>
<dbReference type="PROSITE" id="PS51450">
    <property type="entry name" value="LRR"/>
    <property type="match status" value="1"/>
</dbReference>
<accession>A0AAD9ILD4</accession>
<evidence type="ECO:0000313" key="9">
    <source>
        <dbReference type="Proteomes" id="UP001255856"/>
    </source>
</evidence>
<dbReference type="Gene3D" id="3.80.10.10">
    <property type="entry name" value="Ribonuclease Inhibitor"/>
    <property type="match status" value="1"/>
</dbReference>
<evidence type="ECO:0000256" key="4">
    <source>
        <dbReference type="ARBA" id="ARBA00022737"/>
    </source>
</evidence>
<evidence type="ECO:0000256" key="3">
    <source>
        <dbReference type="ARBA" id="ARBA00022614"/>
    </source>
</evidence>
<feature type="region of interest" description="Disordered" evidence="7">
    <location>
        <begin position="331"/>
        <end position="355"/>
    </location>
</feature>
<dbReference type="InterPro" id="IPR001611">
    <property type="entry name" value="Leu-rich_rpt"/>
</dbReference>
<dbReference type="AlphaFoldDB" id="A0AAD9ILD4"/>
<keyword evidence="3" id="KW-0433">Leucine-rich repeat</keyword>
<evidence type="ECO:0000256" key="7">
    <source>
        <dbReference type="SAM" id="MobiDB-lite"/>
    </source>
</evidence>
<dbReference type="GO" id="GO:0000398">
    <property type="term" value="P:mRNA splicing, via spliceosome"/>
    <property type="evidence" value="ECO:0007669"/>
    <property type="project" value="InterPro"/>
</dbReference>
<evidence type="ECO:0000313" key="8">
    <source>
        <dbReference type="EMBL" id="KAK2080483.1"/>
    </source>
</evidence>
<keyword evidence="5" id="KW-0539">Nucleus</keyword>
<dbReference type="InterPro" id="IPR032675">
    <property type="entry name" value="LRR_dom_sf"/>
</dbReference>
<dbReference type="FunFam" id="3.80.10.10:FF:000026">
    <property type="entry name" value="U2 small nuclear ribonucleoprotein A"/>
    <property type="match status" value="1"/>
</dbReference>
<evidence type="ECO:0000256" key="6">
    <source>
        <dbReference type="ARBA" id="ARBA00024196"/>
    </source>
</evidence>
<keyword evidence="4" id="KW-0677">Repeat</keyword>
<evidence type="ECO:0000256" key="5">
    <source>
        <dbReference type="ARBA" id="ARBA00023242"/>
    </source>
</evidence>
<dbReference type="SMART" id="SM00369">
    <property type="entry name" value="LRR_TYP"/>
    <property type="match status" value="2"/>
</dbReference>
<dbReference type="Pfam" id="PF14580">
    <property type="entry name" value="LRR_9"/>
    <property type="match status" value="1"/>
</dbReference>
<comment type="similarity">
    <text evidence="6">Belongs to the U2 small nuclear ribonucleoprotein A family.</text>
</comment>
<protein>
    <submittedName>
        <fullName evidence="8">Uncharacterized protein</fullName>
    </submittedName>
</protein>
<dbReference type="GO" id="GO:0005930">
    <property type="term" value="C:axoneme"/>
    <property type="evidence" value="ECO:0007669"/>
    <property type="project" value="UniProtKB-SubCell"/>
</dbReference>
<keyword evidence="9" id="KW-1185">Reference proteome</keyword>
<comment type="caution">
    <text evidence="8">The sequence shown here is derived from an EMBL/GenBank/DDBJ whole genome shotgun (WGS) entry which is preliminary data.</text>
</comment>
<sequence>MAETRGVGALAGPRVLGRLTPELILRSPQFMNCVGQYELDMRGNRINVIENLGATENQFDSIDLSDNAIARLEGFPKLLRLKVLHLNNNRVNKIGRNLEASLPNLEWLMLTNNRLSTLADLDPLRTLPKLKYLSLLDNPVTKQKGYRLYVISQLPKLKMLDFQKVKESERQAAARLHPAGSKAPASTVATFDPDEELKQVEANLPGPAPQPEAKPSSGPTPEQLTAIKAAIAAASTLEERHISEIQAAAEDAVLALRNECRRQLVKLPKSVRSMTLAKLQETMPDDYSAAGLKQIHEKLASLAAPVLPPATGRVRATTARKRAAVEPPTVLRTAGRPPAPRPAAKPAGAAGSTFNGMPLATPLPFAGPAVELPTTFVTEQKKSRFTRAAAQPSAVVLRAPNGSAYAVSSAEDIEELPGAEAQALVDMLRSQREFLDRLLAKTVTTRRGASRSKA</sequence>
<dbReference type="InterPro" id="IPR003591">
    <property type="entry name" value="Leu-rich_rpt_typical-subtyp"/>
</dbReference>